<accession>A0A0B6Y3C4</accession>
<evidence type="ECO:0000313" key="1">
    <source>
        <dbReference type="EMBL" id="CEK50807.1"/>
    </source>
</evidence>
<dbReference type="AlphaFoldDB" id="A0A0B6Y3C4"/>
<organism evidence="1">
    <name type="scientific">Arion vulgaris</name>
    <dbReference type="NCBI Taxonomy" id="1028688"/>
    <lineage>
        <taxon>Eukaryota</taxon>
        <taxon>Metazoa</taxon>
        <taxon>Spiralia</taxon>
        <taxon>Lophotrochozoa</taxon>
        <taxon>Mollusca</taxon>
        <taxon>Gastropoda</taxon>
        <taxon>Heterobranchia</taxon>
        <taxon>Euthyneura</taxon>
        <taxon>Panpulmonata</taxon>
        <taxon>Eupulmonata</taxon>
        <taxon>Stylommatophora</taxon>
        <taxon>Helicina</taxon>
        <taxon>Arionoidea</taxon>
        <taxon>Arionidae</taxon>
        <taxon>Arion</taxon>
    </lineage>
</organism>
<name>A0A0B6Y3C4_9EUPU</name>
<feature type="non-terminal residue" evidence="1">
    <location>
        <position position="1"/>
    </location>
</feature>
<protein>
    <submittedName>
        <fullName evidence="1">Uncharacterized protein</fullName>
    </submittedName>
</protein>
<feature type="non-terminal residue" evidence="1">
    <location>
        <position position="89"/>
    </location>
</feature>
<gene>
    <name evidence="1" type="primary">ORF11725</name>
</gene>
<sequence length="89" mass="10323">EARYYAVQIKSVDKGKKVFDHIFHACPTNHTQDEYTVLNNDGLPHFLITGLNKEDNYSILMDVLDGNKTRLQHMRSIQTNPFKLNFTIV</sequence>
<dbReference type="EMBL" id="HACG01003942">
    <property type="protein sequence ID" value="CEK50807.1"/>
    <property type="molecule type" value="Transcribed_RNA"/>
</dbReference>
<proteinExistence type="predicted"/>
<reference evidence="1" key="1">
    <citation type="submission" date="2014-12" db="EMBL/GenBank/DDBJ databases">
        <title>Insight into the proteome of Arion vulgaris.</title>
        <authorList>
            <person name="Aradska J."/>
            <person name="Bulat T."/>
            <person name="Smidak R."/>
            <person name="Sarate P."/>
            <person name="Gangsoo J."/>
            <person name="Sialana F."/>
            <person name="Bilban M."/>
            <person name="Lubec G."/>
        </authorList>
    </citation>
    <scope>NUCLEOTIDE SEQUENCE</scope>
    <source>
        <tissue evidence="1">Skin</tissue>
    </source>
</reference>